<sequence length="215" mass="23954">MRRKTEHYPPLPQAFYEHDPVTVAKALLGKVLVRETADGVMAGIIVETEAYLACNDPANHAYRGKTERNKTMFGPAGRAYVYRIHQVHCLNAVTEPEGVPSAVLLRALMPTEGLGLMGRNLGRDDPLPTTGPGKLCKAMVIDRTLDGWDLTRGERLWIAEAPTPVELTEDAVAVTLRVGVTVAKELPLRFYLRRTPFVAFVSHLREGKSERRQRQ</sequence>
<proteinExistence type="inferred from homology"/>
<dbReference type="PANTHER" id="PTHR10429:SF0">
    <property type="entry name" value="DNA-3-METHYLADENINE GLYCOSYLASE"/>
    <property type="match status" value="1"/>
</dbReference>
<accession>A0A2H5XDC1</accession>
<evidence type="ECO:0000256" key="5">
    <source>
        <dbReference type="HAMAP-Rule" id="MF_00527"/>
    </source>
</evidence>
<comment type="similarity">
    <text evidence="1 5">Belongs to the DNA glycosylase MPG family.</text>
</comment>
<keyword evidence="4 5" id="KW-0234">DNA repair</keyword>
<gene>
    <name evidence="6" type="ORF">HRbin17_01658</name>
</gene>
<dbReference type="EC" id="3.2.2.-" evidence="5"/>
<dbReference type="InterPro" id="IPR011034">
    <property type="entry name" value="Formyl_transferase-like_C_sf"/>
</dbReference>
<comment type="caution">
    <text evidence="6">The sequence shown here is derived from an EMBL/GenBank/DDBJ whole genome shotgun (WGS) entry which is preliminary data.</text>
</comment>
<dbReference type="HAMAP" id="MF_00527">
    <property type="entry name" value="3MGH"/>
    <property type="match status" value="1"/>
</dbReference>
<dbReference type="SUPFAM" id="SSF50486">
    <property type="entry name" value="FMT C-terminal domain-like"/>
    <property type="match status" value="1"/>
</dbReference>
<dbReference type="InterPro" id="IPR036995">
    <property type="entry name" value="MPG_sf"/>
</dbReference>
<reference evidence="7" key="1">
    <citation type="submission" date="2017-09" db="EMBL/GenBank/DDBJ databases">
        <title>Metaegenomics of thermophilic ammonia-oxidizing enrichment culture.</title>
        <authorList>
            <person name="Kato S."/>
            <person name="Suzuki K."/>
        </authorList>
    </citation>
    <scope>NUCLEOTIDE SEQUENCE [LARGE SCALE GENOMIC DNA]</scope>
</reference>
<dbReference type="Gene3D" id="3.10.300.10">
    <property type="entry name" value="Methylpurine-DNA glycosylase (MPG)"/>
    <property type="match status" value="1"/>
</dbReference>
<dbReference type="GO" id="GO:0003905">
    <property type="term" value="F:alkylbase DNA N-glycosylase activity"/>
    <property type="evidence" value="ECO:0007669"/>
    <property type="project" value="InterPro"/>
</dbReference>
<name>A0A2H5XDC1_9BACT</name>
<dbReference type="PANTHER" id="PTHR10429">
    <property type="entry name" value="DNA-3-METHYLADENINE GLYCOSYLASE"/>
    <property type="match status" value="1"/>
</dbReference>
<dbReference type="Pfam" id="PF02245">
    <property type="entry name" value="Pur_DNA_glyco"/>
    <property type="match status" value="1"/>
</dbReference>
<dbReference type="InterPro" id="IPR003180">
    <property type="entry name" value="MPG"/>
</dbReference>
<evidence type="ECO:0000313" key="6">
    <source>
        <dbReference type="EMBL" id="GBC99137.1"/>
    </source>
</evidence>
<dbReference type="AlphaFoldDB" id="A0A2H5XDC1"/>
<dbReference type="GO" id="GO:0003677">
    <property type="term" value="F:DNA binding"/>
    <property type="evidence" value="ECO:0007669"/>
    <property type="project" value="InterPro"/>
</dbReference>
<evidence type="ECO:0000256" key="4">
    <source>
        <dbReference type="ARBA" id="ARBA00023204"/>
    </source>
</evidence>
<keyword evidence="2 5" id="KW-0227">DNA damage</keyword>
<keyword evidence="3 5" id="KW-0378">Hydrolase</keyword>
<evidence type="ECO:0000256" key="2">
    <source>
        <dbReference type="ARBA" id="ARBA00022763"/>
    </source>
</evidence>
<evidence type="ECO:0000256" key="3">
    <source>
        <dbReference type="ARBA" id="ARBA00022801"/>
    </source>
</evidence>
<organism evidence="6 7">
    <name type="scientific">Candidatus Fervidibacter japonicus</name>
    <dbReference type="NCBI Taxonomy" id="2035412"/>
    <lineage>
        <taxon>Bacteria</taxon>
        <taxon>Candidatus Fervidibacterota</taxon>
        <taxon>Candidatus Fervidibacter</taxon>
    </lineage>
</organism>
<dbReference type="GO" id="GO:0006284">
    <property type="term" value="P:base-excision repair"/>
    <property type="evidence" value="ECO:0007669"/>
    <property type="project" value="InterPro"/>
</dbReference>
<dbReference type="EMBL" id="BEHT01000021">
    <property type="protein sequence ID" value="GBC99137.1"/>
    <property type="molecule type" value="Genomic_DNA"/>
</dbReference>
<dbReference type="Proteomes" id="UP000236173">
    <property type="component" value="Unassembled WGS sequence"/>
</dbReference>
<protein>
    <recommendedName>
        <fullName evidence="5">Putative 3-methyladenine DNA glycosylase</fullName>
        <ecNumber evidence="5">3.2.2.-</ecNumber>
    </recommendedName>
</protein>
<dbReference type="CDD" id="cd00540">
    <property type="entry name" value="AAG"/>
    <property type="match status" value="1"/>
</dbReference>
<dbReference type="FunFam" id="3.10.300.10:FF:000001">
    <property type="entry name" value="Putative 3-methyladenine DNA glycosylase"/>
    <property type="match status" value="1"/>
</dbReference>
<evidence type="ECO:0000256" key="1">
    <source>
        <dbReference type="ARBA" id="ARBA00009232"/>
    </source>
</evidence>
<dbReference type="NCBIfam" id="TIGR00567">
    <property type="entry name" value="3mg"/>
    <property type="match status" value="1"/>
</dbReference>
<keyword evidence="6" id="KW-0326">Glycosidase</keyword>
<evidence type="ECO:0000313" key="7">
    <source>
        <dbReference type="Proteomes" id="UP000236173"/>
    </source>
</evidence>